<name>A0A0D6JFA8_9HYPH</name>
<dbReference type="Proteomes" id="UP000033187">
    <property type="component" value="Chromosome 1"/>
</dbReference>
<dbReference type="AlphaFoldDB" id="A0A0D6JFA8"/>
<evidence type="ECO:0000256" key="1">
    <source>
        <dbReference type="SAM" id="Phobius"/>
    </source>
</evidence>
<accession>A0A0D6JFA8</accession>
<proteinExistence type="predicted"/>
<dbReference type="RefSeq" id="WP_046478147.1">
    <property type="nucleotide sequence ID" value="NZ_LN829118.1"/>
</dbReference>
<sequence>MFSKASFANETATIDRQGVLAAVLVAIAVAGLMLLWPIDREARLSQQIGSELSRQDAQRVQTLMRAF</sequence>
<keyword evidence="1" id="KW-0472">Membrane</keyword>
<organism evidence="2 3">
    <name type="scientific">Candidatus Filomicrobium marinum</name>
    <dbReference type="NCBI Taxonomy" id="1608628"/>
    <lineage>
        <taxon>Bacteria</taxon>
        <taxon>Pseudomonadati</taxon>
        <taxon>Pseudomonadota</taxon>
        <taxon>Alphaproteobacteria</taxon>
        <taxon>Hyphomicrobiales</taxon>
        <taxon>Hyphomicrobiaceae</taxon>
        <taxon>Filomicrobium</taxon>
    </lineage>
</organism>
<dbReference type="EMBL" id="LN829119">
    <property type="protein sequence ID" value="CPR19303.1"/>
    <property type="molecule type" value="Genomic_DNA"/>
</dbReference>
<reference evidence="3" key="1">
    <citation type="submission" date="2015-02" db="EMBL/GenBank/DDBJ databases">
        <authorList>
            <person name="Chooi Y.-H."/>
        </authorList>
    </citation>
    <scope>NUCLEOTIDE SEQUENCE [LARGE SCALE GENOMIC DNA]</scope>
    <source>
        <strain evidence="3">strain Y</strain>
    </source>
</reference>
<keyword evidence="1" id="KW-0812">Transmembrane</keyword>
<keyword evidence="1" id="KW-1133">Transmembrane helix</keyword>
<evidence type="ECO:0000313" key="3">
    <source>
        <dbReference type="Proteomes" id="UP000033187"/>
    </source>
</evidence>
<dbReference type="KEGG" id="fil:BN1229_v1_2101"/>
<protein>
    <submittedName>
        <fullName evidence="2">Uncharacterized protein</fullName>
    </submittedName>
</protein>
<keyword evidence="3" id="KW-1185">Reference proteome</keyword>
<feature type="transmembrane region" description="Helical" evidence="1">
    <location>
        <begin position="20"/>
        <end position="38"/>
    </location>
</feature>
<dbReference type="KEGG" id="fiy:BN1229_v1_2101"/>
<evidence type="ECO:0000313" key="2">
    <source>
        <dbReference type="EMBL" id="CPR19303.1"/>
    </source>
</evidence>
<gene>
    <name evidence="2" type="ORF">YBN1229_v1_2101</name>
</gene>